<organism evidence="1 2">
    <name type="scientific">Parelaphostrongylus tenuis</name>
    <name type="common">Meningeal worm</name>
    <dbReference type="NCBI Taxonomy" id="148309"/>
    <lineage>
        <taxon>Eukaryota</taxon>
        <taxon>Metazoa</taxon>
        <taxon>Ecdysozoa</taxon>
        <taxon>Nematoda</taxon>
        <taxon>Chromadorea</taxon>
        <taxon>Rhabditida</taxon>
        <taxon>Rhabditina</taxon>
        <taxon>Rhabditomorpha</taxon>
        <taxon>Strongyloidea</taxon>
        <taxon>Metastrongylidae</taxon>
        <taxon>Parelaphostrongylus</taxon>
    </lineage>
</organism>
<comment type="caution">
    <text evidence="1">The sequence shown here is derived from an EMBL/GenBank/DDBJ whole genome shotgun (WGS) entry which is preliminary data.</text>
</comment>
<accession>A0AAD5MZ23</accession>
<name>A0AAD5MZ23_PARTN</name>
<evidence type="ECO:0000313" key="1">
    <source>
        <dbReference type="EMBL" id="KAJ1357652.1"/>
    </source>
</evidence>
<evidence type="ECO:0000313" key="2">
    <source>
        <dbReference type="Proteomes" id="UP001196413"/>
    </source>
</evidence>
<reference evidence="1" key="1">
    <citation type="submission" date="2021-06" db="EMBL/GenBank/DDBJ databases">
        <title>Parelaphostrongylus tenuis whole genome reference sequence.</title>
        <authorList>
            <person name="Garwood T.J."/>
            <person name="Larsen P.A."/>
            <person name="Fountain-Jones N.M."/>
            <person name="Garbe J.R."/>
            <person name="Macchietto M.G."/>
            <person name="Kania S.A."/>
            <person name="Gerhold R.W."/>
            <person name="Richards J.E."/>
            <person name="Wolf T.M."/>
        </authorList>
    </citation>
    <scope>NUCLEOTIDE SEQUENCE</scope>
    <source>
        <strain evidence="1">MNPRO001-30</strain>
        <tissue evidence="1">Meninges</tissue>
    </source>
</reference>
<keyword evidence="2" id="KW-1185">Reference proteome</keyword>
<dbReference type="Proteomes" id="UP001196413">
    <property type="component" value="Unassembled WGS sequence"/>
</dbReference>
<dbReference type="EMBL" id="JAHQIW010003212">
    <property type="protein sequence ID" value="KAJ1357652.1"/>
    <property type="molecule type" value="Genomic_DNA"/>
</dbReference>
<proteinExistence type="predicted"/>
<sequence length="139" mass="16186">MIVSHPAHFFFLHISDTYIEEKAKTYYKHNESKRQYVFTNTKKEEEECHMQEDDNEMNDKWDQYRLLSVQVSTASAKKEENFSTFAFCATLTSKQSNIAPTTVQNLENTPIEDVGNPLMHLQHNQAIVKQQNAARSTRV</sequence>
<dbReference type="AlphaFoldDB" id="A0AAD5MZ23"/>
<protein>
    <submittedName>
        <fullName evidence="1">Uncharacterized protein</fullName>
    </submittedName>
</protein>
<gene>
    <name evidence="1" type="ORF">KIN20_015837</name>
</gene>